<keyword evidence="5 7" id="KW-0862">Zinc</keyword>
<dbReference type="InterPro" id="IPR024077">
    <property type="entry name" value="Neurolysin/TOP_dom2"/>
</dbReference>
<feature type="domain" description="Peptidase M3A/M3B catalytic" evidence="8">
    <location>
        <begin position="447"/>
        <end position="529"/>
    </location>
</feature>
<keyword evidence="3 7" id="KW-0479">Metal-binding</keyword>
<dbReference type="PANTHER" id="PTHR11804">
    <property type="entry name" value="PROTEASE M3 THIMET OLIGOPEPTIDASE-RELATED"/>
    <property type="match status" value="1"/>
</dbReference>
<comment type="similarity">
    <text evidence="1 7">Belongs to the peptidase M3 family.</text>
</comment>
<dbReference type="GO" id="GO:0005739">
    <property type="term" value="C:mitochondrion"/>
    <property type="evidence" value="ECO:0007669"/>
    <property type="project" value="TreeGrafter"/>
</dbReference>
<dbReference type="GO" id="GO:0004222">
    <property type="term" value="F:metalloendopeptidase activity"/>
    <property type="evidence" value="ECO:0007669"/>
    <property type="project" value="InterPro"/>
</dbReference>
<evidence type="ECO:0000259" key="8">
    <source>
        <dbReference type="Pfam" id="PF01432"/>
    </source>
</evidence>
<dbReference type="InterPro" id="IPR045090">
    <property type="entry name" value="Pept_M3A_M3B"/>
</dbReference>
<evidence type="ECO:0000256" key="7">
    <source>
        <dbReference type="RuleBase" id="RU003435"/>
    </source>
</evidence>
<evidence type="ECO:0000256" key="4">
    <source>
        <dbReference type="ARBA" id="ARBA00022801"/>
    </source>
</evidence>
<dbReference type="Proteomes" id="UP000078046">
    <property type="component" value="Unassembled WGS sequence"/>
</dbReference>
<dbReference type="InterPro" id="IPR024079">
    <property type="entry name" value="MetalloPept_cat_dom_sf"/>
</dbReference>
<dbReference type="GO" id="GO:0046872">
    <property type="term" value="F:metal ion binding"/>
    <property type="evidence" value="ECO:0007669"/>
    <property type="project" value="UniProtKB-UniRule"/>
</dbReference>
<dbReference type="Gene3D" id="3.40.390.10">
    <property type="entry name" value="Collagenase (Catalytic Domain)"/>
    <property type="match status" value="1"/>
</dbReference>
<name>A0A177BA80_9BILA</name>
<dbReference type="PANTHER" id="PTHR11804:SF79">
    <property type="entry name" value="MITOCHONDRIAL INTERMEDIATE PEPTIDASE"/>
    <property type="match status" value="1"/>
</dbReference>
<comment type="cofactor">
    <cofactor evidence="7">
        <name>Zn(2+)</name>
        <dbReference type="ChEBI" id="CHEBI:29105"/>
    </cofactor>
    <text evidence="7">Binds 1 zinc ion.</text>
</comment>
<proteinExistence type="inferred from homology"/>
<dbReference type="InterPro" id="IPR001567">
    <property type="entry name" value="Pept_M3A_M3B_dom"/>
</dbReference>
<protein>
    <recommendedName>
        <fullName evidence="8">Peptidase M3A/M3B catalytic domain-containing protein</fullName>
    </recommendedName>
</protein>
<evidence type="ECO:0000313" key="10">
    <source>
        <dbReference type="Proteomes" id="UP000078046"/>
    </source>
</evidence>
<organism evidence="9 10">
    <name type="scientific">Intoshia linei</name>
    <dbReference type="NCBI Taxonomy" id="1819745"/>
    <lineage>
        <taxon>Eukaryota</taxon>
        <taxon>Metazoa</taxon>
        <taxon>Spiralia</taxon>
        <taxon>Lophotrochozoa</taxon>
        <taxon>Mesozoa</taxon>
        <taxon>Orthonectida</taxon>
        <taxon>Rhopaluridae</taxon>
        <taxon>Intoshia</taxon>
    </lineage>
</organism>
<keyword evidence="6 7" id="KW-0482">Metalloprotease</keyword>
<sequence length="540" mass="63494">MKKNCHVETRERVYNLVGKILYMPPKDKTIVRLFDDISDLICQVADKAEFLRNVYPNEQYRNHCSAIVSNMLTVVEELNTNFALYEKLKKLLDSNVLDETDSLVAKSFIRDFESSGINLSGDFKKLYINYQKKIESSGNELCNMSQICIKPHRLIHKRKKYPIKMVEDNLYSKNPNIREKAYNMLYHVDMNNYHTENLKKLLKYRSKLANVTNYTNYFNRTLEHSILKTRESVHQFLSTINENLKPNLKKLFENMSHNCNIDKIKVSDIMYINYKLSNKYMNHKSNKSFQNCINSLHDLYNKLFGISFNLIKDSENYPDIYYLQINDANSYLGTIYLDLFSRPGKIYQDCHFTIRGGRKINEYLYQSPIVALCLNVNPNHANPLNVDFDFLQQKNLFHEFGHAIHSILGRTKYQQVTGTRCSTDFAEIPSTFMENYVEYPQNNQPSVDEKNFKLFIWPIRFPHIYQYGSKYFSYILAKSIACIIKQSTSMDINSREFGQHFRDKFLIYGGERDPVILIEDLINKPLTVEMLSDALLQDFV</sequence>
<comment type="caution">
    <text evidence="9">The sequence shown here is derived from an EMBL/GenBank/DDBJ whole genome shotgun (WGS) entry which is preliminary data.</text>
</comment>
<evidence type="ECO:0000256" key="2">
    <source>
        <dbReference type="ARBA" id="ARBA00022670"/>
    </source>
</evidence>
<dbReference type="Pfam" id="PF01432">
    <property type="entry name" value="Peptidase_M3"/>
    <property type="match status" value="2"/>
</dbReference>
<keyword evidence="4 7" id="KW-0378">Hydrolase</keyword>
<accession>A0A177BA80</accession>
<evidence type="ECO:0000256" key="3">
    <source>
        <dbReference type="ARBA" id="ARBA00022723"/>
    </source>
</evidence>
<evidence type="ECO:0000256" key="1">
    <source>
        <dbReference type="ARBA" id="ARBA00006040"/>
    </source>
</evidence>
<keyword evidence="10" id="KW-1185">Reference proteome</keyword>
<gene>
    <name evidence="9" type="ORF">A3Q56_01872</name>
</gene>
<reference evidence="9 10" key="1">
    <citation type="submission" date="2016-04" db="EMBL/GenBank/DDBJ databases">
        <title>The genome of Intoshia linei affirms orthonectids as highly simplified spiralians.</title>
        <authorList>
            <person name="Mikhailov K.V."/>
            <person name="Slusarev G.S."/>
            <person name="Nikitin M.A."/>
            <person name="Logacheva M.D."/>
            <person name="Penin A."/>
            <person name="Aleoshin V."/>
            <person name="Panchin Y.V."/>
        </authorList>
    </citation>
    <scope>NUCLEOTIDE SEQUENCE [LARGE SCALE GENOMIC DNA]</scope>
    <source>
        <strain evidence="9">Intl2013</strain>
        <tissue evidence="9">Whole animal</tissue>
    </source>
</reference>
<dbReference type="SUPFAM" id="SSF55486">
    <property type="entry name" value="Metalloproteases ('zincins'), catalytic domain"/>
    <property type="match status" value="1"/>
</dbReference>
<dbReference type="OrthoDB" id="17530at2759"/>
<feature type="domain" description="Peptidase M3A/M3B catalytic" evidence="8">
    <location>
        <begin position="170"/>
        <end position="444"/>
    </location>
</feature>
<evidence type="ECO:0000313" key="9">
    <source>
        <dbReference type="EMBL" id="OAF70344.1"/>
    </source>
</evidence>
<dbReference type="EMBL" id="LWCA01000158">
    <property type="protein sequence ID" value="OAF70344.1"/>
    <property type="molecule type" value="Genomic_DNA"/>
</dbReference>
<evidence type="ECO:0000256" key="5">
    <source>
        <dbReference type="ARBA" id="ARBA00022833"/>
    </source>
</evidence>
<keyword evidence="2 7" id="KW-0645">Protease</keyword>
<dbReference type="GO" id="GO:0006508">
    <property type="term" value="P:proteolysis"/>
    <property type="evidence" value="ECO:0007669"/>
    <property type="project" value="UniProtKB-KW"/>
</dbReference>
<dbReference type="Gene3D" id="1.10.1370.10">
    <property type="entry name" value="Neurolysin, domain 3"/>
    <property type="match status" value="2"/>
</dbReference>
<dbReference type="AlphaFoldDB" id="A0A177BA80"/>
<evidence type="ECO:0000256" key="6">
    <source>
        <dbReference type="ARBA" id="ARBA00023049"/>
    </source>
</evidence>
<dbReference type="GO" id="GO:0006518">
    <property type="term" value="P:peptide metabolic process"/>
    <property type="evidence" value="ECO:0007669"/>
    <property type="project" value="TreeGrafter"/>
</dbReference>